<accession>A0A6M0RPE9</accession>
<dbReference type="InterPro" id="IPR001128">
    <property type="entry name" value="Cyt_P450"/>
</dbReference>
<keyword evidence="4" id="KW-1185">Reference proteome</keyword>
<dbReference type="EMBL" id="QXHD01000004">
    <property type="protein sequence ID" value="NEZ58145.1"/>
    <property type="molecule type" value="Genomic_DNA"/>
</dbReference>
<dbReference type="Proteomes" id="UP000481033">
    <property type="component" value="Unassembled WGS sequence"/>
</dbReference>
<proteinExistence type="inferred from homology"/>
<evidence type="ECO:0000256" key="2">
    <source>
        <dbReference type="RuleBase" id="RU000461"/>
    </source>
</evidence>
<reference evidence="3 4" key="1">
    <citation type="journal article" date="2020" name="Microb. Ecol.">
        <title>Ecogenomics of the Marine Benthic Filamentous Cyanobacterium Adonisia.</title>
        <authorList>
            <person name="Walter J.M."/>
            <person name="Coutinho F.H."/>
            <person name="Leomil L."/>
            <person name="Hargreaves P.I."/>
            <person name="Campeao M.E."/>
            <person name="Vieira V.V."/>
            <person name="Silva B.S."/>
            <person name="Fistarol G.O."/>
            <person name="Salomon P.S."/>
            <person name="Sawabe T."/>
            <person name="Mino S."/>
            <person name="Hosokawa M."/>
            <person name="Miyashita H."/>
            <person name="Maruyama F."/>
            <person name="van Verk M.C."/>
            <person name="Dutilh B.E."/>
            <person name="Thompson C.C."/>
            <person name="Thompson F.L."/>
        </authorList>
    </citation>
    <scope>NUCLEOTIDE SEQUENCE [LARGE SCALE GENOMIC DNA]</scope>
    <source>
        <strain evidence="3 4">CCMR0081</strain>
    </source>
</reference>
<dbReference type="PRINTS" id="PR00359">
    <property type="entry name" value="BP450"/>
</dbReference>
<dbReference type="Gene3D" id="1.10.630.10">
    <property type="entry name" value="Cytochrome P450"/>
    <property type="match status" value="1"/>
</dbReference>
<keyword evidence="2" id="KW-0560">Oxidoreductase</keyword>
<dbReference type="GO" id="GO:0016705">
    <property type="term" value="F:oxidoreductase activity, acting on paired donors, with incorporation or reduction of molecular oxygen"/>
    <property type="evidence" value="ECO:0007669"/>
    <property type="project" value="InterPro"/>
</dbReference>
<organism evidence="3 4">
    <name type="scientific">Adonisia turfae CCMR0081</name>
    <dbReference type="NCBI Taxonomy" id="2292702"/>
    <lineage>
        <taxon>Bacteria</taxon>
        <taxon>Bacillati</taxon>
        <taxon>Cyanobacteriota</taxon>
        <taxon>Adonisia</taxon>
        <taxon>Adonisia turfae</taxon>
    </lineage>
</organism>
<name>A0A6M0RPE9_9CYAN</name>
<dbReference type="PANTHER" id="PTHR46696">
    <property type="entry name" value="P450, PUTATIVE (EUROFUNG)-RELATED"/>
    <property type="match status" value="1"/>
</dbReference>
<dbReference type="PROSITE" id="PS00086">
    <property type="entry name" value="CYTOCHROME_P450"/>
    <property type="match status" value="1"/>
</dbReference>
<comment type="caution">
    <text evidence="3">The sequence shown here is derived from an EMBL/GenBank/DDBJ whole genome shotgun (WGS) entry which is preliminary data.</text>
</comment>
<dbReference type="GO" id="GO:0004497">
    <property type="term" value="F:monooxygenase activity"/>
    <property type="evidence" value="ECO:0007669"/>
    <property type="project" value="UniProtKB-KW"/>
</dbReference>
<dbReference type="AlphaFoldDB" id="A0A6M0RPE9"/>
<protein>
    <submittedName>
        <fullName evidence="3">Cytochrome P450</fullName>
    </submittedName>
</protein>
<keyword evidence="2" id="KW-0349">Heme</keyword>
<dbReference type="GO" id="GO:0020037">
    <property type="term" value="F:heme binding"/>
    <property type="evidence" value="ECO:0007669"/>
    <property type="project" value="InterPro"/>
</dbReference>
<comment type="similarity">
    <text evidence="1 2">Belongs to the cytochrome P450 family.</text>
</comment>
<dbReference type="InterPro" id="IPR017972">
    <property type="entry name" value="Cyt_P450_CS"/>
</dbReference>
<dbReference type="PANTHER" id="PTHR46696:SF1">
    <property type="entry name" value="CYTOCHROME P450 YJIB-RELATED"/>
    <property type="match status" value="1"/>
</dbReference>
<sequence>MMKRYLQKFCPKNGYLKKIEQLPLEQRWRQVRAWMDTESLSLYEELRESCPVLELPELTIVTRFSDCTSVLRQYDVFSVALYKPKQSDFWMSQDDTAIHWREKAIMRSVLDLEQLASTRQYVAAKASSLLHNAQGTIDVVGGLCRAVSIAFVQEQFGFDKSDPNDLFEWSYWSQYDAFHNQAFDSVVVKDPTQIVANREAAGQNLGVYLIKLIQRRGAELKVGKDNNDPATRLLKLSMSGALEKFDPARVIRNLGGLLIGTVETTSHAAINALVELFERPEILKQAIAAAQKDDPSEFDGYVLEALRFNPSLPYFFRVCEQETQLATGTDYACTIKPGTTVIAITHSAMFDETAFPQPQVFDPTRPETNTFHFGQGLHECLGRHIGRQMITELVRQVLLLPGVKAVSKVDYKGGPFPEEYRLEWCHEELRALFYLR</sequence>
<dbReference type="InterPro" id="IPR036396">
    <property type="entry name" value="Cyt_P450_sf"/>
</dbReference>
<gene>
    <name evidence="3" type="ORF">DXZ20_21355</name>
</gene>
<dbReference type="RefSeq" id="WP_163700486.1">
    <property type="nucleotide sequence ID" value="NZ_QXHD01000004.1"/>
</dbReference>
<evidence type="ECO:0000256" key="1">
    <source>
        <dbReference type="ARBA" id="ARBA00010617"/>
    </source>
</evidence>
<keyword evidence="2" id="KW-0408">Iron</keyword>
<dbReference type="GO" id="GO:0005506">
    <property type="term" value="F:iron ion binding"/>
    <property type="evidence" value="ECO:0007669"/>
    <property type="project" value="InterPro"/>
</dbReference>
<evidence type="ECO:0000313" key="4">
    <source>
        <dbReference type="Proteomes" id="UP000481033"/>
    </source>
</evidence>
<dbReference type="InterPro" id="IPR002397">
    <property type="entry name" value="Cyt_P450_B"/>
</dbReference>
<dbReference type="SUPFAM" id="SSF48264">
    <property type="entry name" value="Cytochrome P450"/>
    <property type="match status" value="1"/>
</dbReference>
<keyword evidence="2" id="KW-0479">Metal-binding</keyword>
<dbReference type="Pfam" id="PF00067">
    <property type="entry name" value="p450"/>
    <property type="match status" value="1"/>
</dbReference>
<evidence type="ECO:0000313" key="3">
    <source>
        <dbReference type="EMBL" id="NEZ58145.1"/>
    </source>
</evidence>
<keyword evidence="2" id="KW-0503">Monooxygenase</keyword>